<keyword evidence="2" id="KW-0472">Membrane</keyword>
<dbReference type="RefSeq" id="WP_058862514.1">
    <property type="nucleotide sequence ID" value="NZ_LPXO01000006.1"/>
</dbReference>
<evidence type="ECO:0000313" key="5">
    <source>
        <dbReference type="EMBL" id="KUF10675.1"/>
    </source>
</evidence>
<evidence type="ECO:0000256" key="1">
    <source>
        <dbReference type="ARBA" id="ARBA00022729"/>
    </source>
</evidence>
<evidence type="ECO:0000256" key="2">
    <source>
        <dbReference type="PROSITE-ProRule" id="PRU00473"/>
    </source>
</evidence>
<dbReference type="PANTHER" id="PTHR30570">
    <property type="entry name" value="PERIPLASMIC PHOSPHATE BINDING COMPONENT OF PHOSPHATE ABC TRANSPORTER"/>
    <property type="match status" value="1"/>
</dbReference>
<comment type="caution">
    <text evidence="5">The sequence shown here is derived from an EMBL/GenBank/DDBJ whole genome shotgun (WGS) entry which is preliminary data.</text>
</comment>
<sequence>MWTTRAAIFAALFVVLGPLAAWAQDVTLRSRDGAIELTGTLLGFDGQFYRIETQYGELTVDGSGVLCDGVGCPSLTDYVAEVTISGSATIGRVLLPALIEGFALRNGLTATRLALDDRRFTYALADAANDTVVGRFHMHLGTTDEGFADLLADEADVVMAVREIRAEENAAAEAEGLGDLTQANRSHVIALDAIVPVVAPGNPVDAISLPDLSAVLDGRITNWRQLGGVDAPITLHLKPEGSGLAQSLEDRFLSPLKATWTDQIERHPTDEDLSFGVTRDPFGLGLTSFAETGNTKPLVLTGRCGFALRAARRTIKTEDFPLTAPMFIYLPARRLPKLAREFLAFTASPPAQIVIRRAGFVDQAPEEVSIDLQGDRFANAITVAEGSAGLRELQRMVETLSGMRRLTTSFRFEAGATRLDAQSRSNVMQLARALETGAYDGRQVVFVGFSDGQGPASANLEIARQRAQTVRDAVEQAAETAELGRIEIATEAFGEAMPMACDDSRWGRQVNRRVEIWVR</sequence>
<evidence type="ECO:0000259" key="4">
    <source>
        <dbReference type="PROSITE" id="PS51123"/>
    </source>
</evidence>
<feature type="chain" id="PRO_5006936362" evidence="3">
    <location>
        <begin position="24"/>
        <end position="519"/>
    </location>
</feature>
<dbReference type="Gene3D" id="3.40.190.10">
    <property type="entry name" value="Periplasmic binding protein-like II"/>
    <property type="match status" value="2"/>
</dbReference>
<dbReference type="EMBL" id="LPXO01000006">
    <property type="protein sequence ID" value="KUF10675.1"/>
    <property type="molecule type" value="Genomic_DNA"/>
</dbReference>
<dbReference type="OrthoDB" id="9790048at2"/>
<proteinExistence type="predicted"/>
<dbReference type="Gene3D" id="3.30.1330.60">
    <property type="entry name" value="OmpA-like domain"/>
    <property type="match status" value="1"/>
</dbReference>
<feature type="signal peptide" evidence="3">
    <location>
        <begin position="1"/>
        <end position="23"/>
    </location>
</feature>
<dbReference type="PROSITE" id="PS51123">
    <property type="entry name" value="OMPA_2"/>
    <property type="match status" value="1"/>
</dbReference>
<dbReference type="InterPro" id="IPR036737">
    <property type="entry name" value="OmpA-like_sf"/>
</dbReference>
<dbReference type="Proteomes" id="UP000054396">
    <property type="component" value="Unassembled WGS sequence"/>
</dbReference>
<dbReference type="PANTHER" id="PTHR30570:SF1">
    <property type="entry name" value="PHOSPHATE-BINDING PROTEIN PSTS"/>
    <property type="match status" value="1"/>
</dbReference>
<dbReference type="InterPro" id="IPR006665">
    <property type="entry name" value="OmpA-like"/>
</dbReference>
<accession>A0A0W7WJ70</accession>
<dbReference type="AlphaFoldDB" id="A0A0W7WJ70"/>
<dbReference type="STRING" id="1685382.AVJ23_12450"/>
<gene>
    <name evidence="5" type="ORF">AVJ23_12450</name>
</gene>
<dbReference type="CDD" id="cd07185">
    <property type="entry name" value="OmpA_C-like"/>
    <property type="match status" value="1"/>
</dbReference>
<name>A0A0W7WJ70_9RHOB</name>
<feature type="domain" description="OmpA-like" evidence="4">
    <location>
        <begin position="398"/>
        <end position="519"/>
    </location>
</feature>
<keyword evidence="6" id="KW-1185">Reference proteome</keyword>
<evidence type="ECO:0000256" key="3">
    <source>
        <dbReference type="SAM" id="SignalP"/>
    </source>
</evidence>
<dbReference type="InterPro" id="IPR024370">
    <property type="entry name" value="PBP_domain"/>
</dbReference>
<dbReference type="GO" id="GO:0016020">
    <property type="term" value="C:membrane"/>
    <property type="evidence" value="ECO:0007669"/>
    <property type="project" value="UniProtKB-UniRule"/>
</dbReference>
<organism evidence="5 6">
    <name type="scientific">Pseudoponticoccus marisrubri</name>
    <dbReference type="NCBI Taxonomy" id="1685382"/>
    <lineage>
        <taxon>Bacteria</taxon>
        <taxon>Pseudomonadati</taxon>
        <taxon>Pseudomonadota</taxon>
        <taxon>Alphaproteobacteria</taxon>
        <taxon>Rhodobacterales</taxon>
        <taxon>Roseobacteraceae</taxon>
        <taxon>Pseudoponticoccus</taxon>
    </lineage>
</organism>
<dbReference type="InterPro" id="IPR050811">
    <property type="entry name" value="Phosphate_ABC_transporter"/>
</dbReference>
<reference evidence="5 6" key="1">
    <citation type="submission" date="2015-12" db="EMBL/GenBank/DDBJ databases">
        <authorList>
            <person name="Shamseldin A."/>
            <person name="Moawad H."/>
            <person name="Abd El-Rahim W.M."/>
            <person name="Sadowsky M.J."/>
        </authorList>
    </citation>
    <scope>NUCLEOTIDE SEQUENCE [LARGE SCALE GENOMIC DNA]</scope>
    <source>
        <strain evidence="5 6">SJ5A-1</strain>
    </source>
</reference>
<dbReference type="Pfam" id="PF00691">
    <property type="entry name" value="OmpA"/>
    <property type="match status" value="1"/>
</dbReference>
<evidence type="ECO:0000313" key="6">
    <source>
        <dbReference type="Proteomes" id="UP000054396"/>
    </source>
</evidence>
<dbReference type="SUPFAM" id="SSF103088">
    <property type="entry name" value="OmpA-like"/>
    <property type="match status" value="1"/>
</dbReference>
<protein>
    <submittedName>
        <fullName evidence="5">Cell envelope biogenesis protein OmpA</fullName>
    </submittedName>
</protein>
<dbReference type="Pfam" id="PF12849">
    <property type="entry name" value="PBP_like_2"/>
    <property type="match status" value="1"/>
</dbReference>
<dbReference type="SUPFAM" id="SSF53850">
    <property type="entry name" value="Periplasmic binding protein-like II"/>
    <property type="match status" value="1"/>
</dbReference>
<keyword evidence="1 3" id="KW-0732">Signal</keyword>